<protein>
    <submittedName>
        <fullName evidence="1">Uncharacterized protein</fullName>
    </submittedName>
</protein>
<evidence type="ECO:0000313" key="2">
    <source>
        <dbReference type="Proteomes" id="UP000516384"/>
    </source>
</evidence>
<dbReference type="AlphaFoldDB" id="A0A7H0YHC7"/>
<dbReference type="RefSeq" id="WP_190299792.1">
    <property type="nucleotide sequence ID" value="NZ_CP061173.1"/>
</dbReference>
<reference evidence="1 2" key="1">
    <citation type="submission" date="2020-09" db="EMBL/GenBank/DDBJ databases">
        <title>Characterization of Paenibacillus peoriae strain ZF390 with broad-spectrum antimicrobial activity as a potential biocontrol agent.</title>
        <authorList>
            <person name="Li L."/>
            <person name="Zhao Y."/>
            <person name="Li B."/>
            <person name="Xie X."/>
        </authorList>
    </citation>
    <scope>NUCLEOTIDE SEQUENCE [LARGE SCALE GENOMIC DNA]</scope>
    <source>
        <strain evidence="1 2">ZF390</strain>
        <plasmid evidence="1 2">pPlas1</plasmid>
    </source>
</reference>
<keyword evidence="1" id="KW-0614">Plasmid</keyword>
<organism evidence="1 2">
    <name type="scientific">Paenibacillus peoriae</name>
    <dbReference type="NCBI Taxonomy" id="59893"/>
    <lineage>
        <taxon>Bacteria</taxon>
        <taxon>Bacillati</taxon>
        <taxon>Bacillota</taxon>
        <taxon>Bacilli</taxon>
        <taxon>Bacillales</taxon>
        <taxon>Paenibacillaceae</taxon>
        <taxon>Paenibacillus</taxon>
    </lineage>
</organism>
<dbReference type="Proteomes" id="UP000516384">
    <property type="component" value="Plasmid pPlas1"/>
</dbReference>
<dbReference type="EMBL" id="CP061173">
    <property type="protein sequence ID" value="QNR70485.1"/>
    <property type="molecule type" value="Genomic_DNA"/>
</dbReference>
<evidence type="ECO:0000313" key="1">
    <source>
        <dbReference type="EMBL" id="QNR70485.1"/>
    </source>
</evidence>
<name>A0A7H0YHC7_9BACL</name>
<accession>A0A7H0YHC7</accession>
<gene>
    <name evidence="1" type="ORF">IAQ67_28665</name>
</gene>
<proteinExistence type="predicted"/>
<geneLocation type="plasmid" evidence="1 2">
    <name>pPlas1</name>
</geneLocation>
<sequence>MDKTYLENQMGVKLYTMTEFAEYLGWTQQRLSKIYHSQIKGAKVRTKVPDPVFSGLRLLWTEGQVKQYKKDIRPNYKPEWRKIDGKQVYGRVCRMCTDFKRIEDMSGKNSPYCYTCISRKGGEKRRLLGETTSKFKPRSRVHVRKYNPQGKLQCRTCKIFKDVAEFRAGTSPQLRPDCKDCLNARRRERYAKKGDSNE</sequence>